<sequence>MSYLPSNNSFTSRDDFSPSARRALSILFDRSCATLSSLLIAQPMLGWLVSRRNNKCRAPTAAARPTNKNKLHHTPITNNTCVAFIVSRRSRVHYRQLRPVPFRTIYLLKSVSNYATE</sequence>
<reference evidence="1" key="1">
    <citation type="journal article" date="2023" name="Mol. Biol. Evol.">
        <title>Third-Generation Sequencing Reveals the Adaptive Role of the Epigenome in Three Deep-Sea Polychaetes.</title>
        <authorList>
            <person name="Perez M."/>
            <person name="Aroh O."/>
            <person name="Sun Y."/>
            <person name="Lan Y."/>
            <person name="Juniper S.K."/>
            <person name="Young C.R."/>
            <person name="Angers B."/>
            <person name="Qian P.Y."/>
        </authorList>
    </citation>
    <scope>NUCLEOTIDE SEQUENCE</scope>
    <source>
        <strain evidence="1">R07B-5</strain>
    </source>
</reference>
<dbReference type="Proteomes" id="UP001209878">
    <property type="component" value="Unassembled WGS sequence"/>
</dbReference>
<organism evidence="1 2">
    <name type="scientific">Ridgeia piscesae</name>
    <name type="common">Tubeworm</name>
    <dbReference type="NCBI Taxonomy" id="27915"/>
    <lineage>
        <taxon>Eukaryota</taxon>
        <taxon>Metazoa</taxon>
        <taxon>Spiralia</taxon>
        <taxon>Lophotrochozoa</taxon>
        <taxon>Annelida</taxon>
        <taxon>Polychaeta</taxon>
        <taxon>Sedentaria</taxon>
        <taxon>Canalipalpata</taxon>
        <taxon>Sabellida</taxon>
        <taxon>Siboglinidae</taxon>
        <taxon>Ridgeia</taxon>
    </lineage>
</organism>
<accession>A0AAD9NCM9</accession>
<dbReference type="AlphaFoldDB" id="A0AAD9NCM9"/>
<proteinExistence type="predicted"/>
<evidence type="ECO:0000313" key="1">
    <source>
        <dbReference type="EMBL" id="KAK2163316.1"/>
    </source>
</evidence>
<comment type="caution">
    <text evidence="1">The sequence shown here is derived from an EMBL/GenBank/DDBJ whole genome shotgun (WGS) entry which is preliminary data.</text>
</comment>
<dbReference type="EMBL" id="JAODUO010001468">
    <property type="protein sequence ID" value="KAK2163316.1"/>
    <property type="molecule type" value="Genomic_DNA"/>
</dbReference>
<evidence type="ECO:0000313" key="2">
    <source>
        <dbReference type="Proteomes" id="UP001209878"/>
    </source>
</evidence>
<keyword evidence="2" id="KW-1185">Reference proteome</keyword>
<protein>
    <submittedName>
        <fullName evidence="1">Uncharacterized protein</fullName>
    </submittedName>
</protein>
<gene>
    <name evidence="1" type="ORF">NP493_1468g00059</name>
</gene>
<name>A0AAD9NCM9_RIDPI</name>